<name>A0A0K3A108_9XANT</name>
<reference evidence="1 2" key="1">
    <citation type="submission" date="2015-07" db="EMBL/GenBank/DDBJ databases">
        <authorList>
            <person name="Noorani M."/>
        </authorList>
    </citation>
    <scope>NUCLEOTIDE SEQUENCE [LARGE SCALE GENOMIC DNA]</scope>
    <source>
        <strain evidence="1">LMG728</strain>
    </source>
</reference>
<protein>
    <submittedName>
        <fullName evidence="1">Uncharacterized protein</fullName>
    </submittedName>
</protein>
<accession>A0A0K3A108</accession>
<proteinExistence type="predicted"/>
<sequence length="97" mass="10954">MWQRDGERLPLVLSRVIAAGCVLVFSTRISTFVPMHYTVVTDGFGRFDFRANLRRFFEVDRYYIAHAAIAALAKEGKMAGKDGARAIKQYKLDPVKG</sequence>
<dbReference type="Gene3D" id="3.40.50.920">
    <property type="match status" value="1"/>
</dbReference>
<dbReference type="EMBL" id="CXOK01000104">
    <property type="protein sequence ID" value="CTP91593.1"/>
    <property type="molecule type" value="Genomic_DNA"/>
</dbReference>
<dbReference type="SUPFAM" id="SSF52922">
    <property type="entry name" value="TK C-terminal domain-like"/>
    <property type="match status" value="1"/>
</dbReference>
<dbReference type="InterPro" id="IPR009014">
    <property type="entry name" value="Transketo_C/PFOR_II"/>
</dbReference>
<evidence type="ECO:0000313" key="2">
    <source>
        <dbReference type="Proteomes" id="UP000041247"/>
    </source>
</evidence>
<evidence type="ECO:0000313" key="1">
    <source>
        <dbReference type="EMBL" id="CTP91593.1"/>
    </source>
</evidence>
<gene>
    <name evidence="1" type="ORF">XTPLMG728_2952</name>
</gene>
<dbReference type="AlphaFoldDB" id="A0A0K3A108"/>
<organism evidence="1 2">
    <name type="scientific">Xanthomonas graminis pv. poae</name>
    <dbReference type="NCBI Taxonomy" id="227946"/>
    <lineage>
        <taxon>Bacteria</taxon>
        <taxon>Pseudomonadati</taxon>
        <taxon>Pseudomonadota</taxon>
        <taxon>Gammaproteobacteria</taxon>
        <taxon>Lysobacterales</taxon>
        <taxon>Lysobacteraceae</taxon>
        <taxon>Xanthomonas</taxon>
        <taxon>Xanthomonas translucens group</taxon>
        <taxon>Xanthomonas graminis</taxon>
    </lineage>
</organism>
<dbReference type="Proteomes" id="UP000041247">
    <property type="component" value="Unassembled WGS sequence"/>
</dbReference>